<protein>
    <recommendedName>
        <fullName evidence="8">Hypoxia up-regulated protein 1</fullName>
    </recommendedName>
</protein>
<dbReference type="InterPro" id="IPR029047">
    <property type="entry name" value="HSP70_peptide-bd_sf"/>
</dbReference>
<evidence type="ECO:0000256" key="6">
    <source>
        <dbReference type="ARBA" id="ARBA00022840"/>
    </source>
</evidence>
<keyword evidence="7" id="KW-0143">Chaperone</keyword>
<dbReference type="FunFam" id="2.60.34.10:FF:000009">
    <property type="entry name" value="Hypoxia up-regulated protein 1"/>
    <property type="match status" value="1"/>
</dbReference>
<dbReference type="Gene3D" id="3.90.640.10">
    <property type="entry name" value="Actin, Chain A, domain 4"/>
    <property type="match status" value="1"/>
</dbReference>
<reference evidence="12" key="1">
    <citation type="submission" date="2025-08" db="UniProtKB">
        <authorList>
            <consortium name="RefSeq"/>
        </authorList>
    </citation>
    <scope>IDENTIFICATION</scope>
    <source>
        <tissue evidence="12">Gonads</tissue>
    </source>
</reference>
<dbReference type="SUPFAM" id="SSF100934">
    <property type="entry name" value="Heat shock protein 70kD (HSP70), C-terminal subdomain"/>
    <property type="match status" value="1"/>
</dbReference>
<evidence type="ECO:0000256" key="7">
    <source>
        <dbReference type="ARBA" id="ARBA00023186"/>
    </source>
</evidence>
<comment type="similarity">
    <text evidence="2">Belongs to the heat shock protein 70 family.</text>
</comment>
<feature type="compositionally biased region" description="Basic and acidic residues" evidence="9">
    <location>
        <begin position="587"/>
        <end position="719"/>
    </location>
</feature>
<accession>A0A1S3ILA0</accession>
<dbReference type="CDD" id="cd10230">
    <property type="entry name" value="ASKHA_NBD_HSP70_HYOU1"/>
    <property type="match status" value="1"/>
</dbReference>
<dbReference type="Proteomes" id="UP000085678">
    <property type="component" value="Unplaced"/>
</dbReference>
<keyword evidence="6" id="KW-0067">ATP-binding</keyword>
<dbReference type="FunCoup" id="A0A1S3ILA0">
    <property type="interactions" value="2389"/>
</dbReference>
<evidence type="ECO:0000256" key="8">
    <source>
        <dbReference type="ARBA" id="ARBA00040503"/>
    </source>
</evidence>
<feature type="compositionally biased region" description="Basic and acidic residues" evidence="9">
    <location>
        <begin position="994"/>
        <end position="1037"/>
    </location>
</feature>
<dbReference type="InterPro" id="IPR043129">
    <property type="entry name" value="ATPase_NBD"/>
</dbReference>
<evidence type="ECO:0000256" key="10">
    <source>
        <dbReference type="SAM" id="SignalP"/>
    </source>
</evidence>
<dbReference type="OrthoDB" id="10262720at2759"/>
<dbReference type="PROSITE" id="PS01036">
    <property type="entry name" value="HSP70_3"/>
    <property type="match status" value="1"/>
</dbReference>
<evidence type="ECO:0000256" key="1">
    <source>
        <dbReference type="ARBA" id="ARBA00004319"/>
    </source>
</evidence>
<dbReference type="Gene3D" id="3.30.420.40">
    <property type="match status" value="2"/>
</dbReference>
<dbReference type="InParanoid" id="A0A1S3ILA0"/>
<dbReference type="GO" id="GO:0030968">
    <property type="term" value="P:endoplasmic reticulum unfolded protein response"/>
    <property type="evidence" value="ECO:0007669"/>
    <property type="project" value="TreeGrafter"/>
</dbReference>
<evidence type="ECO:0000313" key="12">
    <source>
        <dbReference type="RefSeq" id="XP_013398863.1"/>
    </source>
</evidence>
<name>A0A1S3ILA0_LINAN</name>
<feature type="compositionally biased region" description="Polar residues" evidence="9">
    <location>
        <begin position="947"/>
        <end position="961"/>
    </location>
</feature>
<dbReference type="PRINTS" id="PR00301">
    <property type="entry name" value="HEATSHOCK70"/>
</dbReference>
<dbReference type="GO" id="GO:0034663">
    <property type="term" value="C:endoplasmic reticulum chaperone complex"/>
    <property type="evidence" value="ECO:0007669"/>
    <property type="project" value="TreeGrafter"/>
</dbReference>
<keyword evidence="11" id="KW-1185">Reference proteome</keyword>
<feature type="chain" id="PRO_5010376925" description="Hypoxia up-regulated protein 1" evidence="10">
    <location>
        <begin position="24"/>
        <end position="1037"/>
    </location>
</feature>
<dbReference type="GO" id="GO:0005524">
    <property type="term" value="F:ATP binding"/>
    <property type="evidence" value="ECO:0007669"/>
    <property type="project" value="UniProtKB-KW"/>
</dbReference>
<dbReference type="SUPFAM" id="SSF53067">
    <property type="entry name" value="Actin-like ATPase domain"/>
    <property type="match status" value="2"/>
</dbReference>
<comment type="subcellular location">
    <subcellularLocation>
        <location evidence="1">Endoplasmic reticulum lumen</location>
    </subcellularLocation>
</comment>
<gene>
    <name evidence="12" type="primary">LOC106165256</name>
</gene>
<dbReference type="GO" id="GO:0005788">
    <property type="term" value="C:endoplasmic reticulum lumen"/>
    <property type="evidence" value="ECO:0007669"/>
    <property type="project" value="UniProtKB-SubCell"/>
</dbReference>
<dbReference type="InterPro" id="IPR018181">
    <property type="entry name" value="Heat_shock_70_CS"/>
</dbReference>
<organism evidence="11 12">
    <name type="scientific">Lingula anatina</name>
    <name type="common">Brachiopod</name>
    <name type="synonym">Lingula unguis</name>
    <dbReference type="NCBI Taxonomy" id="7574"/>
    <lineage>
        <taxon>Eukaryota</taxon>
        <taxon>Metazoa</taxon>
        <taxon>Spiralia</taxon>
        <taxon>Lophotrochozoa</taxon>
        <taxon>Brachiopoda</taxon>
        <taxon>Linguliformea</taxon>
        <taxon>Lingulata</taxon>
        <taxon>Lingulida</taxon>
        <taxon>Linguloidea</taxon>
        <taxon>Lingulidae</taxon>
        <taxon>Lingula</taxon>
    </lineage>
</organism>
<keyword evidence="5" id="KW-0256">Endoplasmic reticulum</keyword>
<dbReference type="FunFam" id="3.90.640.10:FF:000004">
    <property type="entry name" value="Heat shock 70 kDa protein 4"/>
    <property type="match status" value="1"/>
</dbReference>
<dbReference type="Pfam" id="PF00012">
    <property type="entry name" value="HSP70"/>
    <property type="match status" value="1"/>
</dbReference>
<dbReference type="STRING" id="7574.A0A1S3ILA0"/>
<feature type="region of interest" description="Disordered" evidence="9">
    <location>
        <begin position="937"/>
        <end position="1037"/>
    </location>
</feature>
<dbReference type="Gene3D" id="2.60.34.10">
    <property type="entry name" value="Substrate Binding Domain Of DNAk, Chain A, domain 1"/>
    <property type="match status" value="1"/>
</dbReference>
<dbReference type="AlphaFoldDB" id="A0A1S3ILA0"/>
<dbReference type="FunFam" id="3.30.30.30:FF:000004">
    <property type="entry name" value="hypoxia up-regulated protein 1"/>
    <property type="match status" value="1"/>
</dbReference>
<feature type="region of interest" description="Disordered" evidence="9">
    <location>
        <begin position="583"/>
        <end position="733"/>
    </location>
</feature>
<evidence type="ECO:0000256" key="9">
    <source>
        <dbReference type="SAM" id="MobiDB-lite"/>
    </source>
</evidence>
<keyword evidence="4" id="KW-0547">Nucleotide-binding</keyword>
<dbReference type="InterPro" id="IPR013126">
    <property type="entry name" value="Hsp_70_fam"/>
</dbReference>
<dbReference type="KEGG" id="lak:106165256"/>
<keyword evidence="3 10" id="KW-0732">Signal</keyword>
<evidence type="ECO:0000256" key="4">
    <source>
        <dbReference type="ARBA" id="ARBA00022741"/>
    </source>
</evidence>
<dbReference type="Gene3D" id="3.30.30.30">
    <property type="match status" value="1"/>
</dbReference>
<evidence type="ECO:0000256" key="2">
    <source>
        <dbReference type="ARBA" id="ARBA00007381"/>
    </source>
</evidence>
<dbReference type="PANTHER" id="PTHR45639">
    <property type="entry name" value="HSC70CB, ISOFORM G-RELATED"/>
    <property type="match status" value="1"/>
</dbReference>
<evidence type="ECO:0000256" key="5">
    <source>
        <dbReference type="ARBA" id="ARBA00022824"/>
    </source>
</evidence>
<dbReference type="PANTHER" id="PTHR45639:SF3">
    <property type="entry name" value="HYPOXIA UP-REGULATED PROTEIN 1"/>
    <property type="match status" value="1"/>
</dbReference>
<dbReference type="InterPro" id="IPR029048">
    <property type="entry name" value="HSP70_C_sf"/>
</dbReference>
<dbReference type="Gene3D" id="1.20.1270.10">
    <property type="match status" value="1"/>
</dbReference>
<proteinExistence type="inferred from homology"/>
<sequence length="1037" mass="117427">MRQSTKILAALLLLGYLWTSAEGMAVMSVDLGNEFMKIAIVKPGVPMEIVLNKESRRKTPVVVAFRNNEREFGDQAMNTAVRYPANAFLYLKDLLGKKVDNPVVKHYQQRFPYHNIVPSDTGTVMFQIDEVHLRSPHSKPSFGNTKYSVEELLGMVLQEAKHLAEGFAEQPISDVVITVPPFFNQAERRAMNLAAEYAGLKLLQLMNDNSAVALNYGVFRRKEFNGTAQHYMFFDMGATSTIVTIVGYQLVKTKEGSYTETNPQVTVKGVGFDRDLGGLEFQLRFRDHLARLFNGQKKTSSDVFQDKRAMGKLFKEAGRVKNVLSANTDHFAQVESLLDDQDFKAKVTREELEEMSQDMLDRVAKPIEDALKVSQMTMGEIKEVILMGGGTRMPKVQELISKATGRQELGKSINTDEAAALGAVYQAAFLSKGYRVKKFLVKDANLYPIQVEFERQKEGEAVKTIKRTLFGRMNPYPQKKVMTFNKHTEDFNFRVNYGDLSYLDEVDVKNFDSLNLTKVTLKGVKAAHEKHSKDAESKGVKAHFRMDESGILTLDRVESVYEKAPPPEEESTLAKLGNTISNFFSGKSEEEGNVEDSKEKDDKGKENGGEKSTDSKDDTSEQDKKEKKQSDKAKEEEKEKKEEKTENKKDTKAQKEEVKNEKKEEKTDQKKDETPKEGKADKGEQKGNETTDKKDGDAAKNETAEEKKPPKPVTIKEEITPESEILDLLPPSEDAVKASIKVLEKLKQKDEDKIKLQQAHNALESFIFDAQDKLYQEPYEQASTEEERSMLREKLTAASDWLDESDVTNTIQEFKDQLKTLKDATYALYERVREHSERPKALEALKDMLNYTDMFYKGVKNLTESLDDQPYTEVEVTTLEKLINETKSWQKTNIKAQKDTPLTDKPVLLVEDIAVKIRALDREVKYLMNKAKTFVPKKPVKPKNETETPGNETKIETPNNETKSEEEGPAEGQADSTTPGTEEPVEQPPPPTEEENKNNEEKSELPESEETDKTGKEDKSSESKETDSKKDDEHIEL</sequence>
<evidence type="ECO:0000256" key="3">
    <source>
        <dbReference type="ARBA" id="ARBA00022729"/>
    </source>
</evidence>
<dbReference type="GeneID" id="106165256"/>
<dbReference type="RefSeq" id="XP_013398863.1">
    <property type="nucleotide sequence ID" value="XM_013543409.1"/>
</dbReference>
<evidence type="ECO:0000313" key="11">
    <source>
        <dbReference type="Proteomes" id="UP000085678"/>
    </source>
</evidence>
<feature type="signal peptide" evidence="10">
    <location>
        <begin position="1"/>
        <end position="23"/>
    </location>
</feature>
<dbReference type="GO" id="GO:0140662">
    <property type="term" value="F:ATP-dependent protein folding chaperone"/>
    <property type="evidence" value="ECO:0007669"/>
    <property type="project" value="InterPro"/>
</dbReference>